<keyword evidence="12" id="KW-1003">Cell membrane</keyword>
<dbReference type="GeneID" id="77487498"/>
<dbReference type="InterPro" id="IPR001757">
    <property type="entry name" value="P_typ_ATPase"/>
</dbReference>
<comment type="caution">
    <text evidence="14">The sequence shown here is derived from an EMBL/GenBank/DDBJ whole genome shotgun (WGS) entry which is preliminary data.</text>
</comment>
<evidence type="ECO:0000256" key="12">
    <source>
        <dbReference type="RuleBase" id="RU362081"/>
    </source>
</evidence>
<keyword evidence="7" id="KW-0460">Magnesium</keyword>
<dbReference type="PRINTS" id="PR00119">
    <property type="entry name" value="CATATPASE"/>
</dbReference>
<keyword evidence="5 12" id="KW-0547">Nucleotide-binding</keyword>
<dbReference type="SFLD" id="SFLDS00003">
    <property type="entry name" value="Haloacid_Dehalogenase"/>
    <property type="match status" value="1"/>
</dbReference>
<reference evidence="14 15" key="1">
    <citation type="submission" date="2016-04" db="EMBL/GenBank/DDBJ databases">
        <title>Draft genome of an Enterococcus thailandicus strain isolated from bovine feces.</title>
        <authorList>
            <person name="Beukers A.G."/>
            <person name="Zaheer R."/>
            <person name="Goji N."/>
            <person name="Cook S.R."/>
            <person name="Amoako K."/>
            <person name="Chaves A.V."/>
            <person name="Ward M.P."/>
            <person name="Mcallister T.A."/>
        </authorList>
    </citation>
    <scope>NUCLEOTIDE SEQUENCE [LARGE SCALE GENOMIC DNA]</scope>
    <source>
        <strain evidence="14 15">F0711D 46</strain>
    </source>
</reference>
<dbReference type="EMBL" id="LWMN01000001">
    <property type="protein sequence ID" value="OAQ57183.1"/>
    <property type="molecule type" value="Genomic_DNA"/>
</dbReference>
<evidence type="ECO:0000256" key="11">
    <source>
        <dbReference type="ARBA" id="ARBA00023136"/>
    </source>
</evidence>
<comment type="subcellular location">
    <subcellularLocation>
        <location evidence="1">Cell membrane</location>
        <topology evidence="1">Multi-pass membrane protein</topology>
    </subcellularLocation>
</comment>
<feature type="transmembrane region" description="Helical" evidence="12">
    <location>
        <begin position="573"/>
        <end position="592"/>
    </location>
</feature>
<keyword evidence="9 12" id="KW-1133">Transmembrane helix</keyword>
<dbReference type="AlphaFoldDB" id="A0A179EWF9"/>
<evidence type="ECO:0000256" key="7">
    <source>
        <dbReference type="ARBA" id="ARBA00022842"/>
    </source>
</evidence>
<dbReference type="InterPro" id="IPR059000">
    <property type="entry name" value="ATPase_P-type_domA"/>
</dbReference>
<name>A0A179EWF9_ENTTH</name>
<proteinExistence type="inferred from homology"/>
<dbReference type="PROSITE" id="PS00154">
    <property type="entry name" value="ATPASE_E1_E2"/>
    <property type="match status" value="1"/>
</dbReference>
<evidence type="ECO:0000259" key="13">
    <source>
        <dbReference type="Pfam" id="PF00122"/>
    </source>
</evidence>
<evidence type="ECO:0000256" key="8">
    <source>
        <dbReference type="ARBA" id="ARBA00022967"/>
    </source>
</evidence>
<evidence type="ECO:0000256" key="6">
    <source>
        <dbReference type="ARBA" id="ARBA00022840"/>
    </source>
</evidence>
<dbReference type="GO" id="GO:0005886">
    <property type="term" value="C:plasma membrane"/>
    <property type="evidence" value="ECO:0007669"/>
    <property type="project" value="UniProtKB-SubCell"/>
</dbReference>
<evidence type="ECO:0000313" key="14">
    <source>
        <dbReference type="EMBL" id="OAQ57183.1"/>
    </source>
</evidence>
<keyword evidence="6 12" id="KW-0067">ATP-binding</keyword>
<gene>
    <name evidence="14" type="ORF">A6E74_02100</name>
</gene>
<dbReference type="Proteomes" id="UP000078516">
    <property type="component" value="Unassembled WGS sequence"/>
</dbReference>
<dbReference type="Gene3D" id="3.40.50.1000">
    <property type="entry name" value="HAD superfamily/HAD-like"/>
    <property type="match status" value="1"/>
</dbReference>
<dbReference type="InterPro" id="IPR023299">
    <property type="entry name" value="ATPase_P-typ_cyto_dom_N"/>
</dbReference>
<dbReference type="InterPro" id="IPR023214">
    <property type="entry name" value="HAD_sf"/>
</dbReference>
<dbReference type="RefSeq" id="WP_067481294.1">
    <property type="nucleotide sequence ID" value="NZ_CP023074.1"/>
</dbReference>
<organism evidence="14 15">
    <name type="scientific">Enterococcus thailandicus</name>
    <dbReference type="NCBI Taxonomy" id="417368"/>
    <lineage>
        <taxon>Bacteria</taxon>
        <taxon>Bacillati</taxon>
        <taxon>Bacillota</taxon>
        <taxon>Bacilli</taxon>
        <taxon>Lactobacillales</taxon>
        <taxon>Enterococcaceae</taxon>
        <taxon>Enterococcus</taxon>
    </lineage>
</organism>
<evidence type="ECO:0000256" key="1">
    <source>
        <dbReference type="ARBA" id="ARBA00004651"/>
    </source>
</evidence>
<sequence length="642" mass="69633">MELFKRKAFISTIFCFVFMSLGFIFTKLALPFAPFLYLLAIGIGGFKQTKEGLTELFFDHTLNVDLLMALAAIGACLIGNYFEGAMLTFIFCLSGALEEYTTNKSQKEITALMNLQPQRALKLFESGETKEVDVTELTINDKVFVPKGAAIPIDGQLTSPVATIDEAAISGESVPVEKQQQDPVFAGTLNQGNPFTMTVTKLSSDTVFAKIIQLVEEAQNTPTKTASFIERIENTYVKLVLLSVPLMILLPPFLAGWTWEESFYRGMVLLVVASPCALVASATPATLAALSNAAKNGILIKGGIHLEQLAELKAVAFDKTGTLTRGKPIVTDSFFLTDDPVSKNVLVAMESQTTHPLAEAITTHFGSQSTKEFQQLTVEEITGFGLTTNYQGSQWHVGKHAYSLAEIKKDEKLASLVEELEKQGKTVIFFSKENELLAILGLLDVPKTNAAAAIHYFNESAIHTSMITGDNLGTAKAIATQVGLSAFHAGCTPEEKTALIKQEQIKYQTNAMVGDGVNDAPALATATLGIAMGKGTDIAIDVADLVLMNSDLDKLVYSHRLSLKLKRIIKQNIVFSVGVIVLLILSNFLQFLNLPFGVIGHEGSTILVILNGLRMLQPLAPLKNDDSKRCTPCPLYQAAITH</sequence>
<accession>A0A179EWF9</accession>
<dbReference type="NCBIfam" id="TIGR01525">
    <property type="entry name" value="ATPase-IB_hvy"/>
    <property type="match status" value="1"/>
</dbReference>
<feature type="transmembrane region" description="Helical" evidence="12">
    <location>
        <begin position="267"/>
        <end position="290"/>
    </location>
</feature>
<feature type="domain" description="P-type ATPase A" evidence="13">
    <location>
        <begin position="115"/>
        <end position="216"/>
    </location>
</feature>
<keyword evidence="11 12" id="KW-0472">Membrane</keyword>
<dbReference type="InterPro" id="IPR008250">
    <property type="entry name" value="ATPase_P-typ_transduc_dom_A_sf"/>
</dbReference>
<dbReference type="Pfam" id="PF00702">
    <property type="entry name" value="Hydrolase"/>
    <property type="match status" value="1"/>
</dbReference>
<keyword evidence="10" id="KW-0813">Transport</keyword>
<protein>
    <submittedName>
        <fullName evidence="14">ATPase</fullName>
    </submittedName>
</protein>
<feature type="transmembrane region" description="Helical" evidence="12">
    <location>
        <begin position="9"/>
        <end position="30"/>
    </location>
</feature>
<dbReference type="GO" id="GO:0016887">
    <property type="term" value="F:ATP hydrolysis activity"/>
    <property type="evidence" value="ECO:0007669"/>
    <property type="project" value="InterPro"/>
</dbReference>
<dbReference type="InterPro" id="IPR044492">
    <property type="entry name" value="P_typ_ATPase_HD_dom"/>
</dbReference>
<dbReference type="SUPFAM" id="SSF56784">
    <property type="entry name" value="HAD-like"/>
    <property type="match status" value="1"/>
</dbReference>
<dbReference type="PROSITE" id="PS01229">
    <property type="entry name" value="COF_2"/>
    <property type="match status" value="1"/>
</dbReference>
<dbReference type="SFLD" id="SFLDF00027">
    <property type="entry name" value="p-type_atpase"/>
    <property type="match status" value="1"/>
</dbReference>
<evidence type="ECO:0000256" key="3">
    <source>
        <dbReference type="ARBA" id="ARBA00022692"/>
    </source>
</evidence>
<dbReference type="SUPFAM" id="SSF81665">
    <property type="entry name" value="Calcium ATPase, transmembrane domain M"/>
    <property type="match status" value="1"/>
</dbReference>
<keyword evidence="8" id="KW-1278">Translocase</keyword>
<dbReference type="PRINTS" id="PR00941">
    <property type="entry name" value="CDATPASE"/>
</dbReference>
<dbReference type="Pfam" id="PF00122">
    <property type="entry name" value="E1-E2_ATPase"/>
    <property type="match status" value="1"/>
</dbReference>
<dbReference type="FunFam" id="2.70.150.10:FF:000002">
    <property type="entry name" value="Copper-transporting ATPase 1, putative"/>
    <property type="match status" value="1"/>
</dbReference>
<dbReference type="Gene3D" id="3.40.1110.10">
    <property type="entry name" value="Calcium-transporting ATPase, cytoplasmic domain N"/>
    <property type="match status" value="1"/>
</dbReference>
<keyword evidence="15" id="KW-1185">Reference proteome</keyword>
<dbReference type="NCBIfam" id="TIGR01494">
    <property type="entry name" value="ATPase_P-type"/>
    <property type="match status" value="1"/>
</dbReference>
<evidence type="ECO:0000313" key="15">
    <source>
        <dbReference type="Proteomes" id="UP000078516"/>
    </source>
</evidence>
<dbReference type="SFLD" id="SFLDG00002">
    <property type="entry name" value="C1.7:_P-type_atpase_like"/>
    <property type="match status" value="1"/>
</dbReference>
<evidence type="ECO:0000256" key="9">
    <source>
        <dbReference type="ARBA" id="ARBA00022989"/>
    </source>
</evidence>
<dbReference type="GO" id="GO:0046872">
    <property type="term" value="F:metal ion binding"/>
    <property type="evidence" value="ECO:0007669"/>
    <property type="project" value="UniProtKB-KW"/>
</dbReference>
<dbReference type="GO" id="GO:0019829">
    <property type="term" value="F:ATPase-coupled monoatomic cation transmembrane transporter activity"/>
    <property type="evidence" value="ECO:0007669"/>
    <property type="project" value="InterPro"/>
</dbReference>
<dbReference type="Gene3D" id="2.70.150.10">
    <property type="entry name" value="Calcium-transporting ATPase, cytoplasmic transduction domain A"/>
    <property type="match status" value="1"/>
</dbReference>
<dbReference type="CDD" id="cd07551">
    <property type="entry name" value="P-type_ATPase_HM_ZosA_PfeT-like"/>
    <property type="match status" value="1"/>
</dbReference>
<dbReference type="GO" id="GO:0005524">
    <property type="term" value="F:ATP binding"/>
    <property type="evidence" value="ECO:0007669"/>
    <property type="project" value="UniProtKB-UniRule"/>
</dbReference>
<evidence type="ECO:0000256" key="5">
    <source>
        <dbReference type="ARBA" id="ARBA00022741"/>
    </source>
</evidence>
<dbReference type="PANTHER" id="PTHR43079">
    <property type="entry name" value="PROBABLE CADMIUM/ZINC-TRANSPORTING ATPASE HMA1"/>
    <property type="match status" value="1"/>
</dbReference>
<evidence type="ECO:0000256" key="4">
    <source>
        <dbReference type="ARBA" id="ARBA00022723"/>
    </source>
</evidence>
<dbReference type="InterPro" id="IPR051949">
    <property type="entry name" value="Cation_Transport_ATPase"/>
</dbReference>
<keyword evidence="3 12" id="KW-0812">Transmembrane</keyword>
<comment type="similarity">
    <text evidence="2 12">Belongs to the cation transport ATPase (P-type) (TC 3.A.3) family. Type IB subfamily.</text>
</comment>
<dbReference type="PANTHER" id="PTHR43079:SF1">
    <property type="entry name" value="CADMIUM_ZINC-TRANSPORTING ATPASE HMA1, CHLOROPLASTIC-RELATED"/>
    <property type="match status" value="1"/>
</dbReference>
<evidence type="ECO:0000256" key="10">
    <source>
        <dbReference type="ARBA" id="ARBA00023065"/>
    </source>
</evidence>
<feature type="transmembrane region" description="Helical" evidence="12">
    <location>
        <begin position="236"/>
        <end position="255"/>
    </location>
</feature>
<feature type="transmembrane region" description="Helical" evidence="12">
    <location>
        <begin position="66"/>
        <end position="97"/>
    </location>
</feature>
<dbReference type="InterPro" id="IPR036412">
    <property type="entry name" value="HAD-like_sf"/>
</dbReference>
<dbReference type="SUPFAM" id="SSF81653">
    <property type="entry name" value="Calcium ATPase, transduction domain A"/>
    <property type="match status" value="1"/>
</dbReference>
<keyword evidence="10" id="KW-0406">Ion transport</keyword>
<dbReference type="InterPro" id="IPR027256">
    <property type="entry name" value="P-typ_ATPase_IB"/>
</dbReference>
<keyword evidence="4 12" id="KW-0479">Metal-binding</keyword>
<dbReference type="InterPro" id="IPR023298">
    <property type="entry name" value="ATPase_P-typ_TM_dom_sf"/>
</dbReference>
<dbReference type="InterPro" id="IPR018303">
    <property type="entry name" value="ATPase_P-typ_P_site"/>
</dbReference>
<evidence type="ECO:0000256" key="2">
    <source>
        <dbReference type="ARBA" id="ARBA00006024"/>
    </source>
</evidence>